<organism evidence="1 2">
    <name type="scientific">Mucuna pruriens</name>
    <name type="common">Velvet bean</name>
    <name type="synonym">Dolichos pruriens</name>
    <dbReference type="NCBI Taxonomy" id="157652"/>
    <lineage>
        <taxon>Eukaryota</taxon>
        <taxon>Viridiplantae</taxon>
        <taxon>Streptophyta</taxon>
        <taxon>Embryophyta</taxon>
        <taxon>Tracheophyta</taxon>
        <taxon>Spermatophyta</taxon>
        <taxon>Magnoliopsida</taxon>
        <taxon>eudicotyledons</taxon>
        <taxon>Gunneridae</taxon>
        <taxon>Pentapetalae</taxon>
        <taxon>rosids</taxon>
        <taxon>fabids</taxon>
        <taxon>Fabales</taxon>
        <taxon>Fabaceae</taxon>
        <taxon>Papilionoideae</taxon>
        <taxon>50 kb inversion clade</taxon>
        <taxon>NPAAA clade</taxon>
        <taxon>indigoferoid/millettioid clade</taxon>
        <taxon>Phaseoleae</taxon>
        <taxon>Mucuna</taxon>
    </lineage>
</organism>
<comment type="caution">
    <text evidence="1">The sequence shown here is derived from an EMBL/GenBank/DDBJ whole genome shotgun (WGS) entry which is preliminary data.</text>
</comment>
<keyword evidence="2" id="KW-1185">Reference proteome</keyword>
<evidence type="ECO:0000313" key="2">
    <source>
        <dbReference type="Proteomes" id="UP000257109"/>
    </source>
</evidence>
<proteinExistence type="predicted"/>
<dbReference type="AlphaFoldDB" id="A0A371E5H3"/>
<protein>
    <submittedName>
        <fullName evidence="1">Uncharacterized protein</fullName>
    </submittedName>
</protein>
<reference evidence="1" key="1">
    <citation type="submission" date="2018-05" db="EMBL/GenBank/DDBJ databases">
        <title>Draft genome of Mucuna pruriens seed.</title>
        <authorList>
            <person name="Nnadi N.E."/>
            <person name="Vos R."/>
            <person name="Hasami M.H."/>
            <person name="Devisetty U.K."/>
            <person name="Aguiy J.C."/>
        </authorList>
    </citation>
    <scope>NUCLEOTIDE SEQUENCE [LARGE SCALE GENOMIC DNA]</scope>
    <source>
        <strain evidence="1">JCA_2017</strain>
    </source>
</reference>
<sequence>MRGTQKEEKLMEAVNAMRGHALKWWCRWNQHYSHVNCRTFSVAFLWRFSLEYKDTLPITDEEEELELEPLLALGSFNGQQQGSYQGNQISCENNNMVETMEVKYKMKEKHEAKNKSEIVEKSQFHESLNEAYQANSSIIAGLIYHIYHHPIPPFKGNKEEMNPRITCVIGIKVIIILCFLAKSTTQNRAYDLGRSSNMDPEERTRALY</sequence>
<dbReference type="Proteomes" id="UP000257109">
    <property type="component" value="Unassembled WGS sequence"/>
</dbReference>
<accession>A0A371E5H3</accession>
<evidence type="ECO:0000313" key="1">
    <source>
        <dbReference type="EMBL" id="RDX61285.1"/>
    </source>
</evidence>
<feature type="non-terminal residue" evidence="1">
    <location>
        <position position="1"/>
    </location>
</feature>
<gene>
    <name evidence="1" type="ORF">CR513_60498</name>
</gene>
<dbReference type="EMBL" id="QJKJ01016230">
    <property type="protein sequence ID" value="RDX61285.1"/>
    <property type="molecule type" value="Genomic_DNA"/>
</dbReference>
<name>A0A371E5H3_MUCPR</name>